<evidence type="ECO:0000313" key="1">
    <source>
        <dbReference type="EMBL" id="KAK3924129.1"/>
    </source>
</evidence>
<evidence type="ECO:0000313" key="2">
    <source>
        <dbReference type="Proteomes" id="UP001219518"/>
    </source>
</evidence>
<accession>A0AAE1HMM0</accession>
<keyword evidence="2" id="KW-1185">Reference proteome</keyword>
<proteinExistence type="predicted"/>
<dbReference type="PANTHER" id="PTHR46113:SF1">
    <property type="entry name" value="PEPTIDASE M17 LEUCYL AMINOPEPTIDASE N-TERMINAL DOMAIN-CONTAINING PROTEIN"/>
    <property type="match status" value="1"/>
</dbReference>
<sequence length="767" mass="86217">MSKRKGSRVTRAGSEKWLIGPCSSVDLSFPAATRKLPTTHEVLRTFFAHLGASSGAESATSAARKTTLKLLPLWEAAGVPTAEVRNIIQKIVGVYKRYRGLVKDKHLSGVVKKKGSKLGQTHEKNREQFLMDISKLFDIGHKNALNMMKNQEDIQFYKSMQSDRKAYMIGLDTVNRDKHVRALERKEAQRKAKEKSELQKQEMLQTRQLSGLSELSVSNTEDTDDTDDEFKVEMRGENSRVKVDVTKNALVTSAMARTSTSQYAGSMMVKAIVSATVTQLGYDEKDVIIVGSATQIKRRSRENNEEVSAIIKQEFEPTVPLVVHFDGKLFPSSEDAAKNADRLPIVVSGKNIEKLLGIPELVHGSGQCIADAVVSHVLDWDLKEQIIGLVFDTTSTNSGRWGGACILIQQKLEMQLLELACRHHVLELVLGAVFDKLAGESKSPDLLYGDFLKSSWKSLDKGNYRTAVSLRGVQKLLPEADEMINFCCDQLQKYQPRDDYKELLELTIVFLGGVVPEKDPYTFRTPGATSKTRWMAKALYSFKIWMFGKQLKLSSAESDSFFRVCAFLATHYVKNWYECPVAIKAPANDLQLLKNLSDCKEPYLKAAFLKLASHLWYLSEKLICLALFDNRVTDDEKRKIVNAMKSKEGSLEAAPRASLPPKKKVSSLKLSDFASQKSMDFFTIAKISNNFLEKDPSTWEQDDDFKRGLEVAQNLVPVNDVAERGVALIKKYLTGNKLTNNESQRQYMLQAVEKHRSMYDKFGTVKK</sequence>
<dbReference type="AlphaFoldDB" id="A0AAE1HMM0"/>
<dbReference type="GO" id="GO:0000428">
    <property type="term" value="C:DNA-directed RNA polymerase complex"/>
    <property type="evidence" value="ECO:0007669"/>
    <property type="project" value="UniProtKB-KW"/>
</dbReference>
<protein>
    <submittedName>
        <fullName evidence="1">DNA-directed RNA polymerase subunit beta</fullName>
    </submittedName>
</protein>
<dbReference type="EMBL" id="JAHWGI010001165">
    <property type="protein sequence ID" value="KAK3924129.1"/>
    <property type="molecule type" value="Genomic_DNA"/>
</dbReference>
<dbReference type="PANTHER" id="PTHR46113">
    <property type="entry name" value="SNAC DOMAIN-CONTAINING PROTEIN"/>
    <property type="match status" value="1"/>
</dbReference>
<keyword evidence="1" id="KW-0804">Transcription</keyword>
<comment type="caution">
    <text evidence="1">The sequence shown here is derived from an EMBL/GenBank/DDBJ whole genome shotgun (WGS) entry which is preliminary data.</text>
</comment>
<dbReference type="Proteomes" id="UP001219518">
    <property type="component" value="Unassembled WGS sequence"/>
</dbReference>
<gene>
    <name evidence="1" type="ORF">KUF71_012213</name>
</gene>
<reference evidence="1" key="2">
    <citation type="journal article" date="2023" name="BMC Genomics">
        <title>Pest status, molecular evolution, and epigenetic factors derived from the genome assembly of Frankliniella fusca, a thysanopteran phytovirus vector.</title>
        <authorList>
            <person name="Catto M.A."/>
            <person name="Labadie P.E."/>
            <person name="Jacobson A.L."/>
            <person name="Kennedy G.G."/>
            <person name="Srinivasan R."/>
            <person name="Hunt B.G."/>
        </authorList>
    </citation>
    <scope>NUCLEOTIDE SEQUENCE</scope>
    <source>
        <strain evidence="1">PL_HMW_Pooled</strain>
    </source>
</reference>
<reference evidence="1" key="1">
    <citation type="submission" date="2021-07" db="EMBL/GenBank/DDBJ databases">
        <authorList>
            <person name="Catto M.A."/>
            <person name="Jacobson A."/>
            <person name="Kennedy G."/>
            <person name="Labadie P."/>
            <person name="Hunt B.G."/>
            <person name="Srinivasan R."/>
        </authorList>
    </citation>
    <scope>NUCLEOTIDE SEQUENCE</scope>
    <source>
        <strain evidence="1">PL_HMW_Pooled</strain>
        <tissue evidence="1">Head</tissue>
    </source>
</reference>
<name>A0AAE1HMM0_9NEOP</name>
<organism evidence="1 2">
    <name type="scientific">Frankliniella fusca</name>
    <dbReference type="NCBI Taxonomy" id="407009"/>
    <lineage>
        <taxon>Eukaryota</taxon>
        <taxon>Metazoa</taxon>
        <taxon>Ecdysozoa</taxon>
        <taxon>Arthropoda</taxon>
        <taxon>Hexapoda</taxon>
        <taxon>Insecta</taxon>
        <taxon>Pterygota</taxon>
        <taxon>Neoptera</taxon>
        <taxon>Paraneoptera</taxon>
        <taxon>Thysanoptera</taxon>
        <taxon>Terebrantia</taxon>
        <taxon>Thripoidea</taxon>
        <taxon>Thripidae</taxon>
        <taxon>Frankliniella</taxon>
    </lineage>
</organism>
<keyword evidence="1" id="KW-0240">DNA-directed RNA polymerase</keyword>